<accession>A0A6L9EG90</accession>
<dbReference type="RefSeq" id="WP_161436691.1">
    <property type="nucleotide sequence ID" value="NZ_WXYO01000007.1"/>
</dbReference>
<evidence type="ECO:0008006" key="3">
    <source>
        <dbReference type="Google" id="ProtNLM"/>
    </source>
</evidence>
<proteinExistence type="predicted"/>
<dbReference type="AlphaFoldDB" id="A0A6L9EG90"/>
<dbReference type="Proteomes" id="UP000475249">
    <property type="component" value="Unassembled WGS sequence"/>
</dbReference>
<name>A0A6L9EG90_9FLAO</name>
<dbReference type="EMBL" id="WXYO01000007">
    <property type="protein sequence ID" value="NAS13662.1"/>
    <property type="molecule type" value="Genomic_DNA"/>
</dbReference>
<gene>
    <name evidence="1" type="ORF">GTQ38_16735</name>
</gene>
<organism evidence="1 2">
    <name type="scientific">Poritiphilus flavus</name>
    <dbReference type="NCBI Taxonomy" id="2697053"/>
    <lineage>
        <taxon>Bacteria</taxon>
        <taxon>Pseudomonadati</taxon>
        <taxon>Bacteroidota</taxon>
        <taxon>Flavobacteriia</taxon>
        <taxon>Flavobacteriales</taxon>
        <taxon>Flavobacteriaceae</taxon>
        <taxon>Poritiphilus</taxon>
    </lineage>
</organism>
<reference evidence="1 2" key="1">
    <citation type="submission" date="2020-01" db="EMBL/GenBank/DDBJ databases">
        <title>Bacteria diversity of Porities sp.</title>
        <authorList>
            <person name="Wang G."/>
        </authorList>
    </citation>
    <scope>NUCLEOTIDE SEQUENCE [LARGE SCALE GENOMIC DNA]</scope>
    <source>
        <strain evidence="1 2">R33</strain>
    </source>
</reference>
<comment type="caution">
    <text evidence="1">The sequence shown here is derived from an EMBL/GenBank/DDBJ whole genome shotgun (WGS) entry which is preliminary data.</text>
</comment>
<sequence>MDVIRPIKILKKIRLVLVFFCFAVFFWSCQSAIEPKNIEVLYKEGKAVAVSFNSGAGPEQLGIFLEGEKRFPVLGDLTKSRGKHTFTPVVPFSKNQTYEIRYLGETLESFTIRSEENELAPEILNIYPTRDTVPENLLKMYLVFSQPMQQVGNALDFVRVFDETKQKEVKVFLELESELWNAEHNRLTLWLDPGRIKTDLIPNREQGLPIKQGHRYRLEIDQGWRDANGNALKESVSKRFYVGSRDVGKPNPKGWEILLPKSGSKGVLKLNFGEPLDAILAKESIAVYSDSGEPIEGELDLISKEKGIKIIPVNNWKKGKYKLLINSRLEDLSGNNLNRLFDRDVDETVSDPSPEKVHKISFRIE</sequence>
<keyword evidence="2" id="KW-1185">Reference proteome</keyword>
<evidence type="ECO:0000313" key="2">
    <source>
        <dbReference type="Proteomes" id="UP000475249"/>
    </source>
</evidence>
<evidence type="ECO:0000313" key="1">
    <source>
        <dbReference type="EMBL" id="NAS13662.1"/>
    </source>
</evidence>
<protein>
    <recommendedName>
        <fullName evidence="3">SbsA Ig-like domain-containing protein</fullName>
    </recommendedName>
</protein>